<dbReference type="Proteomes" id="UP000008136">
    <property type="component" value="Chromosome"/>
</dbReference>
<evidence type="ECO:0000313" key="2">
    <source>
        <dbReference type="Proteomes" id="UP000008136"/>
    </source>
</evidence>
<dbReference type="STRING" id="693661.Arcve_2001"/>
<dbReference type="GeneID" id="10395134"/>
<reference evidence="1 2" key="1">
    <citation type="submission" date="2011-03" db="EMBL/GenBank/DDBJ databases">
        <title>The complete genome of Archaeoglobus veneficus SNP6.</title>
        <authorList>
            <consortium name="US DOE Joint Genome Institute (JGI-PGF)"/>
            <person name="Lucas S."/>
            <person name="Copeland A."/>
            <person name="Lapidus A."/>
            <person name="Bruce D."/>
            <person name="Goodwin L."/>
            <person name="Pitluck S."/>
            <person name="Kyrpides N."/>
            <person name="Mavromatis K."/>
            <person name="Pagani I."/>
            <person name="Ivanova N."/>
            <person name="Mikhailova N."/>
            <person name="Lu M."/>
            <person name="Detter J.C."/>
            <person name="Tapia R."/>
            <person name="Han C."/>
            <person name="Land M."/>
            <person name="Hauser L."/>
            <person name="Markowitz V."/>
            <person name="Cheng J.-F."/>
            <person name="Hugenholtz P."/>
            <person name="Woyke T."/>
            <person name="Wu D."/>
            <person name="Spring S."/>
            <person name="Brambilla E."/>
            <person name="Klenk H.-P."/>
            <person name="Eisen J.A."/>
        </authorList>
    </citation>
    <scope>NUCLEOTIDE SEQUENCE [LARGE SCALE GENOMIC DNA]</scope>
    <source>
        <strain>SNP6</strain>
    </source>
</reference>
<protein>
    <submittedName>
        <fullName evidence="1">Uncharacterized protein</fullName>
    </submittedName>
</protein>
<sequence length="230" mass="26116">MIWLIAIVALASIALNSAAILQTECSQVEPTLEDFLSLADGRAVEFVYFNPSTEDISSYISSEFGVDSPFAFFMIDGRYVLLIGKKIEPPLAVEEEYRGVKLKILDDVCWAEFNGITIYGRVENVKRTIDSYYREETMYEYLVSEGFYESLNGSDYVRILKGNYCPFCSDFKIVKAKAVGDKYVVKIFSKGMWQSSVLDSFLEVKMFEKHRKKTIVIDVQGIEVTGIRAV</sequence>
<dbReference type="HOGENOM" id="CLU_1202578_0_0_2"/>
<keyword evidence="2" id="KW-1185">Reference proteome</keyword>
<name>F2KS55_ARCVS</name>
<dbReference type="AlphaFoldDB" id="F2KS55"/>
<accession>F2KS55</accession>
<organism evidence="1 2">
    <name type="scientific">Archaeoglobus veneficus (strain DSM 11195 / SNP6)</name>
    <dbReference type="NCBI Taxonomy" id="693661"/>
    <lineage>
        <taxon>Archaea</taxon>
        <taxon>Methanobacteriati</taxon>
        <taxon>Methanobacteriota</taxon>
        <taxon>Archaeoglobi</taxon>
        <taxon>Archaeoglobales</taxon>
        <taxon>Archaeoglobaceae</taxon>
        <taxon>Archaeoglobus</taxon>
    </lineage>
</organism>
<dbReference type="RefSeq" id="WP_013684646.1">
    <property type="nucleotide sequence ID" value="NC_015320.1"/>
</dbReference>
<gene>
    <name evidence="1" type="ordered locus">Arcve_2001</name>
</gene>
<dbReference type="EMBL" id="CP002588">
    <property type="protein sequence ID" value="AEA47994.1"/>
    <property type="molecule type" value="Genomic_DNA"/>
</dbReference>
<proteinExistence type="predicted"/>
<dbReference type="KEGG" id="ave:Arcve_2001"/>
<evidence type="ECO:0000313" key="1">
    <source>
        <dbReference type="EMBL" id="AEA47994.1"/>
    </source>
</evidence>